<dbReference type="CDD" id="cd11033">
    <property type="entry name" value="CYP142-like"/>
    <property type="match status" value="1"/>
</dbReference>
<dbReference type="InterPro" id="IPR036396">
    <property type="entry name" value="Cyt_P450_sf"/>
</dbReference>
<comment type="similarity">
    <text evidence="1">Belongs to the cytochrome P450 family.</text>
</comment>
<reference evidence="7" key="1">
    <citation type="submission" date="2018-05" db="EMBL/GenBank/DDBJ databases">
        <authorList>
            <person name="Lanie J.A."/>
            <person name="Ng W.-L."/>
            <person name="Kazmierczak K.M."/>
            <person name="Andrzejewski T.M."/>
            <person name="Davidsen T.M."/>
            <person name="Wayne K.J."/>
            <person name="Tettelin H."/>
            <person name="Glass J.I."/>
            <person name="Rusch D."/>
            <person name="Podicherti R."/>
            <person name="Tsui H.-C.T."/>
            <person name="Winkler M.E."/>
        </authorList>
    </citation>
    <scope>NUCLEOTIDE SEQUENCE</scope>
</reference>
<dbReference type="GO" id="GO:0020037">
    <property type="term" value="F:heme binding"/>
    <property type="evidence" value="ECO:0007669"/>
    <property type="project" value="InterPro"/>
</dbReference>
<dbReference type="AlphaFoldDB" id="A0A381RB38"/>
<accession>A0A381RB38</accession>
<keyword evidence="6" id="KW-0503">Monooxygenase</keyword>
<dbReference type="GO" id="GO:0005506">
    <property type="term" value="F:iron ion binding"/>
    <property type="evidence" value="ECO:0007669"/>
    <property type="project" value="InterPro"/>
</dbReference>
<dbReference type="GO" id="GO:0006707">
    <property type="term" value="P:cholesterol catabolic process"/>
    <property type="evidence" value="ECO:0007669"/>
    <property type="project" value="TreeGrafter"/>
</dbReference>
<dbReference type="InterPro" id="IPR002397">
    <property type="entry name" value="Cyt_P450_B"/>
</dbReference>
<proteinExistence type="inferred from homology"/>
<keyword evidence="5" id="KW-0408">Iron</keyword>
<dbReference type="PANTHER" id="PTHR46696">
    <property type="entry name" value="P450, PUTATIVE (EUROFUNG)-RELATED"/>
    <property type="match status" value="1"/>
</dbReference>
<dbReference type="PRINTS" id="PR00385">
    <property type="entry name" value="P450"/>
</dbReference>
<dbReference type="GO" id="GO:0008395">
    <property type="term" value="F:steroid hydroxylase activity"/>
    <property type="evidence" value="ECO:0007669"/>
    <property type="project" value="TreeGrafter"/>
</dbReference>
<evidence type="ECO:0000256" key="5">
    <source>
        <dbReference type="ARBA" id="ARBA00023004"/>
    </source>
</evidence>
<evidence type="ECO:0000256" key="1">
    <source>
        <dbReference type="ARBA" id="ARBA00010617"/>
    </source>
</evidence>
<dbReference type="Gene3D" id="1.10.630.10">
    <property type="entry name" value="Cytochrome P450"/>
    <property type="match status" value="1"/>
</dbReference>
<dbReference type="PROSITE" id="PS00086">
    <property type="entry name" value="CYTOCHROME_P450"/>
    <property type="match status" value="1"/>
</dbReference>
<evidence type="ECO:0000256" key="4">
    <source>
        <dbReference type="ARBA" id="ARBA00023002"/>
    </source>
</evidence>
<evidence type="ECO:0000256" key="6">
    <source>
        <dbReference type="ARBA" id="ARBA00023033"/>
    </source>
</evidence>
<evidence type="ECO:0000256" key="2">
    <source>
        <dbReference type="ARBA" id="ARBA00022617"/>
    </source>
</evidence>
<dbReference type="Pfam" id="PF00067">
    <property type="entry name" value="p450"/>
    <property type="match status" value="1"/>
</dbReference>
<dbReference type="PRINTS" id="PR00359">
    <property type="entry name" value="BP450"/>
</dbReference>
<dbReference type="InterPro" id="IPR017972">
    <property type="entry name" value="Cyt_P450_CS"/>
</dbReference>
<dbReference type="PANTHER" id="PTHR46696:SF4">
    <property type="entry name" value="BIOTIN BIOSYNTHESIS CYTOCHROME P450"/>
    <property type="match status" value="1"/>
</dbReference>
<sequence length="399" mass="44567">MTPSLDRIVDAHYWGQHGFPHEEMRELRETKAVWRYEGGVVDPFWLLTRREHIAEVSRDSELWTSTKRVTVEQPRGEPAPIRSIVHMDPPEHGKYRTILQSWLGPANVRRLEGRLAAISAELVDELSERDEADFVEEIAAIHPVRMLCELLGIPRSQEQQVLRLAKLIFAGSDPELAEGDRATRFGEVLAFCKDLTSTRQARPTDDLASAIANATIDDEPIGMFEVISNLLVLLGAGHDTTASAISGGLLALIQHPRELEKLRSDPSLVPTAAEEIIRWVTPTTNFMRTATADVELGGAKIAKGDDVYLSYASANRDESVFDAPFEFRVDRHPNPHLGFGIGTHGCIGQVLARLEVRTLLDALVPRLQSWELVNEPVWVQAIWVSSLKRLQVRYEVSAA</sequence>
<dbReference type="FunFam" id="1.10.630.10:FF:000018">
    <property type="entry name" value="Cytochrome P450 monooxygenase"/>
    <property type="match status" value="1"/>
</dbReference>
<name>A0A381RB38_9ZZZZ</name>
<keyword evidence="4" id="KW-0560">Oxidoreductase</keyword>
<protein>
    <recommendedName>
        <fullName evidence="8">Cytochrome P450</fullName>
    </recommendedName>
</protein>
<organism evidence="7">
    <name type="scientific">marine metagenome</name>
    <dbReference type="NCBI Taxonomy" id="408172"/>
    <lineage>
        <taxon>unclassified sequences</taxon>
        <taxon>metagenomes</taxon>
        <taxon>ecological metagenomes</taxon>
    </lineage>
</organism>
<evidence type="ECO:0000256" key="3">
    <source>
        <dbReference type="ARBA" id="ARBA00022723"/>
    </source>
</evidence>
<evidence type="ECO:0000313" key="7">
    <source>
        <dbReference type="EMBL" id="SUZ87057.1"/>
    </source>
</evidence>
<keyword evidence="2" id="KW-0349">Heme</keyword>
<gene>
    <name evidence="7" type="ORF">METZ01_LOCUS39911</name>
</gene>
<dbReference type="GO" id="GO:0036199">
    <property type="term" value="F:cholest-4-en-3-one 26-monooxygenase activity"/>
    <property type="evidence" value="ECO:0007669"/>
    <property type="project" value="TreeGrafter"/>
</dbReference>
<keyword evidence="3" id="KW-0479">Metal-binding</keyword>
<dbReference type="InterPro" id="IPR001128">
    <property type="entry name" value="Cyt_P450"/>
</dbReference>
<evidence type="ECO:0008006" key="8">
    <source>
        <dbReference type="Google" id="ProtNLM"/>
    </source>
</evidence>
<dbReference type="SUPFAM" id="SSF48264">
    <property type="entry name" value="Cytochrome P450"/>
    <property type="match status" value="1"/>
</dbReference>
<dbReference type="EMBL" id="UINC01001707">
    <property type="protein sequence ID" value="SUZ87057.1"/>
    <property type="molecule type" value="Genomic_DNA"/>
</dbReference>